<dbReference type="AlphaFoldDB" id="A0A0H2RRI8"/>
<sequence length="168" mass="18392">MATIYPQDHPTSPGEPFALQEYYAPCHSNGSLTLILMPISRHSQNILQSPSHAASVTVWSTPPAASKARVSLVGNVTMLDAGLVAASGIQECYLQRHPDAKWWLPEDPDAPHIAVWARFDPHSVYFVGGFGDKHYIGSIPIDLYQNTTGTLSQIELEQQPLQAAESQE</sequence>
<dbReference type="SUPFAM" id="SSF50475">
    <property type="entry name" value="FMN-binding split barrel"/>
    <property type="match status" value="1"/>
</dbReference>
<evidence type="ECO:0000259" key="1">
    <source>
        <dbReference type="Pfam" id="PF13883"/>
    </source>
</evidence>
<dbReference type="Proteomes" id="UP000053477">
    <property type="component" value="Unassembled WGS sequence"/>
</dbReference>
<feature type="domain" description="CREG-like beta-barrel" evidence="1">
    <location>
        <begin position="1"/>
        <end position="145"/>
    </location>
</feature>
<dbReference type="Pfam" id="PF13883">
    <property type="entry name" value="CREG_beta-barrel"/>
    <property type="match status" value="1"/>
</dbReference>
<dbReference type="InParanoid" id="A0A0H2RRI8"/>
<reference evidence="2 3" key="1">
    <citation type="submission" date="2015-04" db="EMBL/GenBank/DDBJ databases">
        <title>Complete genome sequence of Schizopora paradoxa KUC8140, a cosmopolitan wood degrader in East Asia.</title>
        <authorList>
            <consortium name="DOE Joint Genome Institute"/>
            <person name="Min B."/>
            <person name="Park H."/>
            <person name="Jang Y."/>
            <person name="Kim J.-J."/>
            <person name="Kim K.H."/>
            <person name="Pangilinan J."/>
            <person name="Lipzen A."/>
            <person name="Riley R."/>
            <person name="Grigoriev I.V."/>
            <person name="Spatafora J.W."/>
            <person name="Choi I.-G."/>
        </authorList>
    </citation>
    <scope>NUCLEOTIDE SEQUENCE [LARGE SCALE GENOMIC DNA]</scope>
    <source>
        <strain evidence="2 3">KUC8140</strain>
    </source>
</reference>
<dbReference type="EMBL" id="KQ085941">
    <property type="protein sequence ID" value="KLO14605.1"/>
    <property type="molecule type" value="Genomic_DNA"/>
</dbReference>
<accession>A0A0H2RRI8</accession>
<dbReference type="PANTHER" id="PTHR37273">
    <property type="entry name" value="CHROMOSOME 8, WHOLE GENOME SHOTGUN SEQUENCE"/>
    <property type="match status" value="1"/>
</dbReference>
<protein>
    <recommendedName>
        <fullName evidence="1">CREG-like beta-barrel domain-containing protein</fullName>
    </recommendedName>
</protein>
<organism evidence="2 3">
    <name type="scientific">Schizopora paradoxa</name>
    <dbReference type="NCBI Taxonomy" id="27342"/>
    <lineage>
        <taxon>Eukaryota</taxon>
        <taxon>Fungi</taxon>
        <taxon>Dikarya</taxon>
        <taxon>Basidiomycota</taxon>
        <taxon>Agaricomycotina</taxon>
        <taxon>Agaricomycetes</taxon>
        <taxon>Hymenochaetales</taxon>
        <taxon>Schizoporaceae</taxon>
        <taxon>Schizopora</taxon>
    </lineage>
</organism>
<dbReference type="STRING" id="27342.A0A0H2RRI8"/>
<name>A0A0H2RRI8_9AGAM</name>
<dbReference type="OrthoDB" id="2138282at2759"/>
<dbReference type="InterPro" id="IPR055343">
    <property type="entry name" value="CREG_beta-barrel"/>
</dbReference>
<dbReference type="PANTHER" id="PTHR37273:SF1">
    <property type="entry name" value="ADL397C-AP"/>
    <property type="match status" value="1"/>
</dbReference>
<evidence type="ECO:0000313" key="2">
    <source>
        <dbReference type="EMBL" id="KLO14605.1"/>
    </source>
</evidence>
<gene>
    <name evidence="2" type="ORF">SCHPADRAFT_903139</name>
</gene>
<proteinExistence type="predicted"/>
<dbReference type="InterPro" id="IPR012349">
    <property type="entry name" value="Split_barrel_FMN-bd"/>
</dbReference>
<dbReference type="Gene3D" id="2.30.110.10">
    <property type="entry name" value="Electron Transport, Fmn-binding Protein, Chain A"/>
    <property type="match status" value="1"/>
</dbReference>
<keyword evidence="3" id="KW-1185">Reference proteome</keyword>
<evidence type="ECO:0000313" key="3">
    <source>
        <dbReference type="Proteomes" id="UP000053477"/>
    </source>
</evidence>